<dbReference type="Gene3D" id="1.10.540.10">
    <property type="entry name" value="Acyl-CoA dehydrogenase/oxidase, N-terminal domain"/>
    <property type="match status" value="1"/>
</dbReference>
<dbReference type="GO" id="GO:0050660">
    <property type="term" value="F:flavin adenine dinucleotide binding"/>
    <property type="evidence" value="ECO:0007669"/>
    <property type="project" value="InterPro"/>
</dbReference>
<proteinExistence type="inferred from homology"/>
<keyword evidence="5 7" id="KW-0274">FAD</keyword>
<dbReference type="GO" id="GO:0005737">
    <property type="term" value="C:cytoplasm"/>
    <property type="evidence" value="ECO:0007669"/>
    <property type="project" value="TreeGrafter"/>
</dbReference>
<dbReference type="InterPro" id="IPR050741">
    <property type="entry name" value="Acyl-CoA_dehydrogenase"/>
</dbReference>
<name>A0A4R2GS22_9HYPH</name>
<comment type="subunit">
    <text evidence="3">Homodimer.</text>
</comment>
<evidence type="ECO:0000313" key="12">
    <source>
        <dbReference type="Proteomes" id="UP000294881"/>
    </source>
</evidence>
<dbReference type="SUPFAM" id="SSF47203">
    <property type="entry name" value="Acyl-CoA dehydrogenase C-terminal domain-like"/>
    <property type="match status" value="1"/>
</dbReference>
<feature type="domain" description="Acyl-CoA dehydrogenase/oxidase C-terminal" evidence="8">
    <location>
        <begin position="251"/>
        <end position="399"/>
    </location>
</feature>
<evidence type="ECO:0000259" key="10">
    <source>
        <dbReference type="Pfam" id="PF02771"/>
    </source>
</evidence>
<dbReference type="Gene3D" id="1.20.140.10">
    <property type="entry name" value="Butyryl-CoA Dehydrogenase, subunit A, domain 3"/>
    <property type="match status" value="1"/>
</dbReference>
<evidence type="ECO:0000256" key="4">
    <source>
        <dbReference type="ARBA" id="ARBA00022630"/>
    </source>
</evidence>
<dbReference type="PROSITE" id="PS00073">
    <property type="entry name" value="ACYL_COA_DH_2"/>
    <property type="match status" value="1"/>
</dbReference>
<evidence type="ECO:0000259" key="9">
    <source>
        <dbReference type="Pfam" id="PF02770"/>
    </source>
</evidence>
<dbReference type="SUPFAM" id="SSF56645">
    <property type="entry name" value="Acyl-CoA dehydrogenase NM domain-like"/>
    <property type="match status" value="1"/>
</dbReference>
<dbReference type="InterPro" id="IPR046373">
    <property type="entry name" value="Acyl-CoA_Oxase/DH_mid-dom_sf"/>
</dbReference>
<feature type="domain" description="Acyl-CoA oxidase/dehydrogenase middle" evidence="9">
    <location>
        <begin position="141"/>
        <end position="229"/>
    </location>
</feature>
<dbReference type="EMBL" id="SLWL01000007">
    <property type="protein sequence ID" value="TCO13022.1"/>
    <property type="molecule type" value="Genomic_DNA"/>
</dbReference>
<dbReference type="GO" id="GO:0003995">
    <property type="term" value="F:acyl-CoA dehydrogenase activity"/>
    <property type="evidence" value="ECO:0007669"/>
    <property type="project" value="InterPro"/>
</dbReference>
<comment type="caution">
    <text evidence="11">The sequence shown here is derived from an EMBL/GenBank/DDBJ whole genome shotgun (WGS) entry which is preliminary data.</text>
</comment>
<evidence type="ECO:0000256" key="6">
    <source>
        <dbReference type="ARBA" id="ARBA00023002"/>
    </source>
</evidence>
<dbReference type="PANTHER" id="PTHR48083">
    <property type="entry name" value="MEDIUM-CHAIN SPECIFIC ACYL-COA DEHYDROGENASE, MITOCHONDRIAL-RELATED"/>
    <property type="match status" value="1"/>
</dbReference>
<dbReference type="OrthoDB" id="9775090at2"/>
<evidence type="ECO:0000256" key="1">
    <source>
        <dbReference type="ARBA" id="ARBA00001974"/>
    </source>
</evidence>
<evidence type="ECO:0000256" key="7">
    <source>
        <dbReference type="RuleBase" id="RU362125"/>
    </source>
</evidence>
<dbReference type="InterPro" id="IPR036250">
    <property type="entry name" value="AcylCo_DH-like_C"/>
</dbReference>
<sequence length="406" mass="43649">MSAPAGAAPFAGQFGFAIPQEFTDLADRIGAFVREKVIPYENDPRWGSHGPSDEMRRELVALAREAGVFGPHSPVEFGGLGLGHVGRAITFISAGYSMLGPVALHCAAPDEGNIHLLELVANAEQRERYLKPLASGVARSCFCMTEPAPGAGSDPRQLAAVAKRDGDDFLISGLKWLITGAEGAEFAIIMAKIEGGEGDGRPTMFLSPMNAPGIIIERALDSLDCSFAGGHAVVRFDNLRVPSSAILGEAGQGLRYAQVRLAPARLTHCMRWLGSAMRAHDIAADYARKRTAFGKPLAEHEGVSFMLADNLMDIHVARLTILHTAWMLDQGAQGGNESSMAKVICSEAIYRVADRSMQILGGLGVTRDTMVERIFRDVRSFRIYDGPSEVHRWALGKRIAAGELAP</sequence>
<protein>
    <submittedName>
        <fullName evidence="11">Alkylation response protein AidB-like acyl-CoA dehydrogenase</fullName>
    </submittedName>
</protein>
<dbReference type="Pfam" id="PF02770">
    <property type="entry name" value="Acyl-CoA_dh_M"/>
    <property type="match status" value="1"/>
</dbReference>
<reference evidence="11 12" key="1">
    <citation type="submission" date="2019-03" db="EMBL/GenBank/DDBJ databases">
        <title>Genomic Encyclopedia of Type Strains, Phase IV (KMG-IV): sequencing the most valuable type-strain genomes for metagenomic binning, comparative biology and taxonomic classification.</title>
        <authorList>
            <person name="Goeker M."/>
        </authorList>
    </citation>
    <scope>NUCLEOTIDE SEQUENCE [LARGE SCALE GENOMIC DNA]</scope>
    <source>
        <strain evidence="11 12">DSM 22958</strain>
    </source>
</reference>
<evidence type="ECO:0000313" key="11">
    <source>
        <dbReference type="EMBL" id="TCO13022.1"/>
    </source>
</evidence>
<dbReference type="GO" id="GO:0033539">
    <property type="term" value="P:fatty acid beta-oxidation using acyl-CoA dehydrogenase"/>
    <property type="evidence" value="ECO:0007669"/>
    <property type="project" value="TreeGrafter"/>
</dbReference>
<feature type="domain" description="Acyl-CoA dehydrogenase/oxidase N-terminal" evidence="10">
    <location>
        <begin position="21"/>
        <end position="136"/>
    </location>
</feature>
<dbReference type="InterPro" id="IPR037069">
    <property type="entry name" value="AcylCoA_DH/ox_N_sf"/>
</dbReference>
<dbReference type="RefSeq" id="WP_132006646.1">
    <property type="nucleotide sequence ID" value="NZ_JBHUNN010000001.1"/>
</dbReference>
<evidence type="ECO:0000259" key="8">
    <source>
        <dbReference type="Pfam" id="PF00441"/>
    </source>
</evidence>
<dbReference type="Gene3D" id="2.40.110.10">
    <property type="entry name" value="Butyryl-CoA Dehydrogenase, subunit A, domain 2"/>
    <property type="match status" value="1"/>
</dbReference>
<dbReference type="Proteomes" id="UP000294881">
    <property type="component" value="Unassembled WGS sequence"/>
</dbReference>
<dbReference type="PANTHER" id="PTHR48083:SF13">
    <property type="entry name" value="ACYL-COA DEHYDROGENASE FAMILY MEMBER 11"/>
    <property type="match status" value="1"/>
</dbReference>
<comment type="similarity">
    <text evidence="2 7">Belongs to the acyl-CoA dehydrogenase family.</text>
</comment>
<organism evidence="11 12">
    <name type="scientific">Camelimonas lactis</name>
    <dbReference type="NCBI Taxonomy" id="659006"/>
    <lineage>
        <taxon>Bacteria</taxon>
        <taxon>Pseudomonadati</taxon>
        <taxon>Pseudomonadota</taxon>
        <taxon>Alphaproteobacteria</taxon>
        <taxon>Hyphomicrobiales</taxon>
        <taxon>Chelatococcaceae</taxon>
        <taxon>Camelimonas</taxon>
    </lineage>
</organism>
<dbReference type="AlphaFoldDB" id="A0A4R2GS22"/>
<gene>
    <name evidence="11" type="ORF">EV666_10748</name>
</gene>
<dbReference type="InterPro" id="IPR009100">
    <property type="entry name" value="AcylCoA_DH/oxidase_NM_dom_sf"/>
</dbReference>
<dbReference type="InterPro" id="IPR009075">
    <property type="entry name" value="AcylCo_DH/oxidase_C"/>
</dbReference>
<dbReference type="InterPro" id="IPR013786">
    <property type="entry name" value="AcylCoA_DH/ox_N"/>
</dbReference>
<keyword evidence="4 7" id="KW-0285">Flavoprotein</keyword>
<evidence type="ECO:0000256" key="5">
    <source>
        <dbReference type="ARBA" id="ARBA00022827"/>
    </source>
</evidence>
<dbReference type="InterPro" id="IPR006091">
    <property type="entry name" value="Acyl-CoA_Oxase/DH_mid-dom"/>
</dbReference>
<keyword evidence="6 7" id="KW-0560">Oxidoreductase</keyword>
<dbReference type="Pfam" id="PF00441">
    <property type="entry name" value="Acyl-CoA_dh_1"/>
    <property type="match status" value="1"/>
</dbReference>
<comment type="cofactor">
    <cofactor evidence="1 7">
        <name>FAD</name>
        <dbReference type="ChEBI" id="CHEBI:57692"/>
    </cofactor>
</comment>
<dbReference type="Pfam" id="PF02771">
    <property type="entry name" value="Acyl-CoA_dh_N"/>
    <property type="match status" value="1"/>
</dbReference>
<evidence type="ECO:0000256" key="3">
    <source>
        <dbReference type="ARBA" id="ARBA00011738"/>
    </source>
</evidence>
<keyword evidence="12" id="KW-1185">Reference proteome</keyword>
<dbReference type="InterPro" id="IPR006089">
    <property type="entry name" value="Acyl-CoA_DH_CS"/>
</dbReference>
<accession>A0A4R2GS22</accession>
<evidence type="ECO:0000256" key="2">
    <source>
        <dbReference type="ARBA" id="ARBA00009347"/>
    </source>
</evidence>